<comment type="caution">
    <text evidence="7">The sequence shown here is derived from an EMBL/GenBank/DDBJ whole genome shotgun (WGS) entry which is preliminary data.</text>
</comment>
<feature type="DNA-binding region" description="H-T-H motif" evidence="4">
    <location>
        <begin position="56"/>
        <end position="75"/>
    </location>
</feature>
<proteinExistence type="predicted"/>
<evidence type="ECO:0000313" key="7">
    <source>
        <dbReference type="EMBL" id="VZO38172.1"/>
    </source>
</evidence>
<organism evidence="7 8">
    <name type="scientific">Occultella aeris</name>
    <dbReference type="NCBI Taxonomy" id="2761496"/>
    <lineage>
        <taxon>Bacteria</taxon>
        <taxon>Bacillati</taxon>
        <taxon>Actinomycetota</taxon>
        <taxon>Actinomycetes</taxon>
        <taxon>Micrococcales</taxon>
        <taxon>Ruaniaceae</taxon>
        <taxon>Occultella</taxon>
    </lineage>
</organism>
<keyword evidence="3" id="KW-0804">Transcription</keyword>
<dbReference type="Gene3D" id="1.10.357.10">
    <property type="entry name" value="Tetracycline Repressor, domain 2"/>
    <property type="match status" value="1"/>
</dbReference>
<reference evidence="7 8" key="1">
    <citation type="submission" date="2019-11" db="EMBL/GenBank/DDBJ databases">
        <authorList>
            <person name="Criscuolo A."/>
        </authorList>
    </citation>
    <scope>NUCLEOTIDE SEQUENCE [LARGE SCALE GENOMIC DNA]</scope>
    <source>
        <strain evidence="7">CIP111667</strain>
    </source>
</reference>
<dbReference type="Pfam" id="PF02909">
    <property type="entry name" value="TetR_C_1"/>
    <property type="match status" value="1"/>
</dbReference>
<evidence type="ECO:0000256" key="1">
    <source>
        <dbReference type="ARBA" id="ARBA00023015"/>
    </source>
</evidence>
<evidence type="ECO:0000313" key="8">
    <source>
        <dbReference type="Proteomes" id="UP000419743"/>
    </source>
</evidence>
<dbReference type="PROSITE" id="PS50977">
    <property type="entry name" value="HTH_TETR_2"/>
    <property type="match status" value="1"/>
</dbReference>
<keyword evidence="1" id="KW-0805">Transcription regulation</keyword>
<dbReference type="RefSeq" id="WP_156741739.1">
    <property type="nucleotide sequence ID" value="NZ_CACRYJ010000045.1"/>
</dbReference>
<evidence type="ECO:0000256" key="4">
    <source>
        <dbReference type="PROSITE-ProRule" id="PRU00335"/>
    </source>
</evidence>
<keyword evidence="2 4" id="KW-0238">DNA-binding</keyword>
<dbReference type="InterPro" id="IPR050109">
    <property type="entry name" value="HTH-type_TetR-like_transc_reg"/>
</dbReference>
<evidence type="ECO:0000256" key="2">
    <source>
        <dbReference type="ARBA" id="ARBA00023125"/>
    </source>
</evidence>
<evidence type="ECO:0000256" key="3">
    <source>
        <dbReference type="ARBA" id="ARBA00023163"/>
    </source>
</evidence>
<feature type="compositionally biased region" description="Basic and acidic residues" evidence="5">
    <location>
        <begin position="281"/>
        <end position="312"/>
    </location>
</feature>
<dbReference type="PANTHER" id="PTHR30055">
    <property type="entry name" value="HTH-TYPE TRANSCRIPTIONAL REGULATOR RUTR"/>
    <property type="match status" value="1"/>
</dbReference>
<dbReference type="Gene3D" id="1.10.10.60">
    <property type="entry name" value="Homeodomain-like"/>
    <property type="match status" value="1"/>
</dbReference>
<dbReference type="InterPro" id="IPR001647">
    <property type="entry name" value="HTH_TetR"/>
</dbReference>
<dbReference type="EMBL" id="CACRYJ010000045">
    <property type="protein sequence ID" value="VZO38172.1"/>
    <property type="molecule type" value="Genomic_DNA"/>
</dbReference>
<dbReference type="InterPro" id="IPR004111">
    <property type="entry name" value="Repressor_TetR_C"/>
</dbReference>
<keyword evidence="8" id="KW-1185">Reference proteome</keyword>
<dbReference type="GO" id="GO:0045892">
    <property type="term" value="P:negative regulation of DNA-templated transcription"/>
    <property type="evidence" value="ECO:0007669"/>
    <property type="project" value="InterPro"/>
</dbReference>
<dbReference type="Pfam" id="PF00440">
    <property type="entry name" value="TetR_N"/>
    <property type="match status" value="1"/>
</dbReference>
<dbReference type="Proteomes" id="UP000419743">
    <property type="component" value="Unassembled WGS sequence"/>
</dbReference>
<dbReference type="AlphaFoldDB" id="A0A7M4DLL0"/>
<gene>
    <name evidence="7" type="ORF">HALOF300_03027</name>
</gene>
<dbReference type="InterPro" id="IPR036271">
    <property type="entry name" value="Tet_transcr_reg_TetR-rel_C_sf"/>
</dbReference>
<accession>A0A7M4DLL0</accession>
<dbReference type="SUPFAM" id="SSF48498">
    <property type="entry name" value="Tetracyclin repressor-like, C-terminal domain"/>
    <property type="match status" value="1"/>
</dbReference>
<feature type="compositionally biased region" description="Basic and acidic residues" evidence="5">
    <location>
        <begin position="261"/>
        <end position="274"/>
    </location>
</feature>
<dbReference type="PANTHER" id="PTHR30055:SF151">
    <property type="entry name" value="TRANSCRIPTIONAL REGULATORY PROTEIN"/>
    <property type="match status" value="1"/>
</dbReference>
<dbReference type="SUPFAM" id="SSF46689">
    <property type="entry name" value="Homeodomain-like"/>
    <property type="match status" value="1"/>
</dbReference>
<evidence type="ECO:0000259" key="6">
    <source>
        <dbReference type="PROSITE" id="PS50977"/>
    </source>
</evidence>
<feature type="domain" description="HTH tetR-type" evidence="6">
    <location>
        <begin position="33"/>
        <end position="93"/>
    </location>
</feature>
<sequence>MKKADGQIEVELPRGIALAWGVAANPQRGPKREMSIERIVEAAVEIADADGIGAVSMSAVAGRLGFTTMSLYRYVSAKDDLTLLMQEYGIGLPPLSVQEAQTWKEGLLAFYRANVDIYQAHPWILDIPIQGTPNTPNNLAWLEAGLVLMQDTPLDVSEQISVVLLFTGHARWAAGVTRGYVQSASEHGQSTAELERAEAELIASLVTEEMFPTLTAAIRAGALVDDSDPFEFGVHRILEGVEHHVADRIAGGAAPAPVRDWQAERTDAHPKDPAVRQARAARREAEAKLREALRKEREAVTKAEDRAAKAADKAQAQAAKERERQEKEAARKV</sequence>
<protein>
    <recommendedName>
        <fullName evidence="6">HTH tetR-type domain-containing protein</fullName>
    </recommendedName>
</protein>
<dbReference type="InterPro" id="IPR009057">
    <property type="entry name" value="Homeodomain-like_sf"/>
</dbReference>
<feature type="region of interest" description="Disordered" evidence="5">
    <location>
        <begin position="260"/>
        <end position="333"/>
    </location>
</feature>
<name>A0A7M4DLL0_9MICO</name>
<feature type="compositionally biased region" description="Basic and acidic residues" evidence="5">
    <location>
        <begin position="319"/>
        <end position="333"/>
    </location>
</feature>
<dbReference type="GO" id="GO:0003700">
    <property type="term" value="F:DNA-binding transcription factor activity"/>
    <property type="evidence" value="ECO:0007669"/>
    <property type="project" value="TreeGrafter"/>
</dbReference>
<evidence type="ECO:0000256" key="5">
    <source>
        <dbReference type="SAM" id="MobiDB-lite"/>
    </source>
</evidence>
<dbReference type="GO" id="GO:0000976">
    <property type="term" value="F:transcription cis-regulatory region binding"/>
    <property type="evidence" value="ECO:0007669"/>
    <property type="project" value="TreeGrafter"/>
</dbReference>